<dbReference type="GO" id="GO:0016779">
    <property type="term" value="F:nucleotidyltransferase activity"/>
    <property type="evidence" value="ECO:0007669"/>
    <property type="project" value="UniProtKB-KW"/>
</dbReference>
<dbReference type="PANTHER" id="PTHR10953:SF102">
    <property type="entry name" value="ADENYLYLTRANSFERASE AND SULFURTRANSFERASE MOCS3"/>
    <property type="match status" value="1"/>
</dbReference>
<dbReference type="SMART" id="SM00450">
    <property type="entry name" value="RHOD"/>
    <property type="match status" value="1"/>
</dbReference>
<dbReference type="InterPro" id="IPR001763">
    <property type="entry name" value="Rhodanese-like_dom"/>
</dbReference>
<dbReference type="InterPro" id="IPR000594">
    <property type="entry name" value="ThiF_NAD_FAD-bd"/>
</dbReference>
<evidence type="ECO:0000313" key="6">
    <source>
        <dbReference type="Proteomes" id="UP000429644"/>
    </source>
</evidence>
<protein>
    <submittedName>
        <fullName evidence="5">Molybdopterin-synthase adenylyltransferase MoeB</fullName>
    </submittedName>
</protein>
<keyword evidence="2" id="KW-0547">Nucleotide-binding</keyword>
<dbReference type="Pfam" id="PF00899">
    <property type="entry name" value="ThiF"/>
    <property type="match status" value="1"/>
</dbReference>
<feature type="domain" description="Rhodanese" evidence="4">
    <location>
        <begin position="324"/>
        <end position="421"/>
    </location>
</feature>
<dbReference type="FunFam" id="3.40.50.720:FF:000033">
    <property type="entry name" value="Adenylyltransferase and sulfurtransferase MOCS3"/>
    <property type="match status" value="1"/>
</dbReference>
<comment type="caution">
    <text evidence="5">The sequence shown here is derived from an EMBL/GenBank/DDBJ whole genome shotgun (WGS) entry which is preliminary data.</text>
</comment>
<sequence length="423" mass="43734">MPLAPLVEPGPPLTNAQVQRYSRHLLLGQLGPEGQRRLLAARVLVVGAGGLGAPALLYLAAAGVGHIGVVDDDVVDASNLQRQVIHTQADVGRPKVDSAAEKVHALNPEVTVERHHLRLDAANTRDVVAGYDLVLDGTDNFPTRYLVNDVCADLGIPLVWGSILRFDAQVSVFWSRPRPAAGGDAPAVTLRDLFPSPPPPGTTPSCGQAGVLGAMCGQVGSVMATEAVKLITGAGEPLLGRVLVLDALGARWNEIPLRPRPGARRPQTVAELGYDPAGSPAGSTAAACAVAPAAPTAEAAGAEPALPAISAADLARRLARREGGDDDFVLLDVREPAERGIVAIPGALSVPLGEVLADPDATVHRLGLHHPGGAGRELLVHCRSGQRSAEAVRALRDAGARAVNVSGGVLAWVEDVDPTLPTY</sequence>
<evidence type="ECO:0000256" key="2">
    <source>
        <dbReference type="ARBA" id="ARBA00022741"/>
    </source>
</evidence>
<dbReference type="OrthoDB" id="9804286at2"/>
<keyword evidence="5" id="KW-0548">Nucleotidyltransferase</keyword>
<dbReference type="Proteomes" id="UP000429644">
    <property type="component" value="Unassembled WGS sequence"/>
</dbReference>
<accession>A0A7J9UZ64</accession>
<dbReference type="Pfam" id="PF00581">
    <property type="entry name" value="Rhodanese"/>
    <property type="match status" value="1"/>
</dbReference>
<dbReference type="NCBIfam" id="NF004281">
    <property type="entry name" value="PRK05690.1"/>
    <property type="match status" value="1"/>
</dbReference>
<dbReference type="Gene3D" id="3.40.250.10">
    <property type="entry name" value="Rhodanese-like domain"/>
    <property type="match status" value="1"/>
</dbReference>
<dbReference type="AlphaFoldDB" id="A0A7J9UZ64"/>
<organism evidence="5 6">
    <name type="scientific">Georgenia ruanii</name>
    <dbReference type="NCBI Taxonomy" id="348442"/>
    <lineage>
        <taxon>Bacteria</taxon>
        <taxon>Bacillati</taxon>
        <taxon>Actinomycetota</taxon>
        <taxon>Actinomycetes</taxon>
        <taxon>Micrococcales</taxon>
        <taxon>Bogoriellaceae</taxon>
        <taxon>Georgenia</taxon>
    </lineage>
</organism>
<name>A0A7J9UZ64_9MICO</name>
<dbReference type="InterPro" id="IPR036873">
    <property type="entry name" value="Rhodanese-like_dom_sf"/>
</dbReference>
<keyword evidence="3" id="KW-0067">ATP-binding</keyword>
<dbReference type="InterPro" id="IPR045886">
    <property type="entry name" value="ThiF/MoeB/HesA"/>
</dbReference>
<dbReference type="SUPFAM" id="SSF52821">
    <property type="entry name" value="Rhodanese/Cell cycle control phosphatase"/>
    <property type="match status" value="1"/>
</dbReference>
<evidence type="ECO:0000259" key="4">
    <source>
        <dbReference type="PROSITE" id="PS50206"/>
    </source>
</evidence>
<dbReference type="GO" id="GO:0005829">
    <property type="term" value="C:cytosol"/>
    <property type="evidence" value="ECO:0007669"/>
    <property type="project" value="TreeGrafter"/>
</dbReference>
<dbReference type="GO" id="GO:0008146">
    <property type="term" value="F:sulfotransferase activity"/>
    <property type="evidence" value="ECO:0007669"/>
    <property type="project" value="TreeGrafter"/>
</dbReference>
<evidence type="ECO:0000256" key="3">
    <source>
        <dbReference type="ARBA" id="ARBA00022840"/>
    </source>
</evidence>
<dbReference type="GO" id="GO:0008641">
    <property type="term" value="F:ubiquitin-like modifier activating enzyme activity"/>
    <property type="evidence" value="ECO:0007669"/>
    <property type="project" value="InterPro"/>
</dbReference>
<dbReference type="GO" id="GO:0004792">
    <property type="term" value="F:thiosulfate-cyanide sulfurtransferase activity"/>
    <property type="evidence" value="ECO:0007669"/>
    <property type="project" value="TreeGrafter"/>
</dbReference>
<proteinExistence type="predicted"/>
<dbReference type="RefSeq" id="WP_152232708.1">
    <property type="nucleotide sequence ID" value="NZ_BAAAOT010000021.1"/>
</dbReference>
<dbReference type="GO" id="GO:0005524">
    <property type="term" value="F:ATP binding"/>
    <property type="evidence" value="ECO:0007669"/>
    <property type="project" value="UniProtKB-KW"/>
</dbReference>
<dbReference type="PANTHER" id="PTHR10953">
    <property type="entry name" value="UBIQUITIN-ACTIVATING ENZYME E1"/>
    <property type="match status" value="1"/>
</dbReference>
<keyword evidence="1 5" id="KW-0808">Transferase</keyword>
<evidence type="ECO:0000313" key="5">
    <source>
        <dbReference type="EMBL" id="MPV89931.1"/>
    </source>
</evidence>
<gene>
    <name evidence="5" type="primary">moeB</name>
    <name evidence="5" type="ORF">GB882_14745</name>
</gene>
<dbReference type="EMBL" id="WHPD01003186">
    <property type="protein sequence ID" value="MPV89931.1"/>
    <property type="molecule type" value="Genomic_DNA"/>
</dbReference>
<dbReference type="CDD" id="cd00757">
    <property type="entry name" value="ThiF_MoeB_HesA_family"/>
    <property type="match status" value="1"/>
</dbReference>
<dbReference type="PROSITE" id="PS50206">
    <property type="entry name" value="RHODANESE_3"/>
    <property type="match status" value="1"/>
</dbReference>
<dbReference type="SUPFAM" id="SSF69572">
    <property type="entry name" value="Activating enzymes of the ubiquitin-like proteins"/>
    <property type="match status" value="1"/>
</dbReference>
<keyword evidence="6" id="KW-1185">Reference proteome</keyword>
<reference evidence="5 6" key="1">
    <citation type="submission" date="2019-10" db="EMBL/GenBank/DDBJ databases">
        <title>Georgenia wutianyii sp. nov. and Georgenia yuyongxinii sp. nov. isolated from plateau pika (Ochotona curzoniae) in the Qinghai-Tibet plateau of China.</title>
        <authorList>
            <person name="Tian Z."/>
        </authorList>
    </citation>
    <scope>NUCLEOTIDE SEQUENCE [LARGE SCALE GENOMIC DNA]</scope>
    <source>
        <strain evidence="5 6">JCM 15130</strain>
    </source>
</reference>
<dbReference type="Gene3D" id="3.40.50.720">
    <property type="entry name" value="NAD(P)-binding Rossmann-like Domain"/>
    <property type="match status" value="1"/>
</dbReference>
<dbReference type="InterPro" id="IPR035985">
    <property type="entry name" value="Ubiquitin-activating_enz"/>
</dbReference>
<evidence type="ECO:0000256" key="1">
    <source>
        <dbReference type="ARBA" id="ARBA00022679"/>
    </source>
</evidence>